<comment type="caution">
    <text evidence="4">The sequence shown here is derived from an EMBL/GenBank/DDBJ whole genome shotgun (WGS) entry which is preliminary data.</text>
</comment>
<keyword evidence="1" id="KW-0812">Transmembrane</keyword>
<evidence type="ECO:0000256" key="2">
    <source>
        <dbReference type="SAM" id="SignalP"/>
    </source>
</evidence>
<feature type="transmembrane region" description="Helical" evidence="1">
    <location>
        <begin position="82"/>
        <end position="102"/>
    </location>
</feature>
<organism evidence="4 5">
    <name type="scientific">Patella caerulea</name>
    <name type="common">Rayed Mediterranean limpet</name>
    <dbReference type="NCBI Taxonomy" id="87958"/>
    <lineage>
        <taxon>Eukaryota</taxon>
        <taxon>Metazoa</taxon>
        <taxon>Spiralia</taxon>
        <taxon>Lophotrochozoa</taxon>
        <taxon>Mollusca</taxon>
        <taxon>Gastropoda</taxon>
        <taxon>Patellogastropoda</taxon>
        <taxon>Patelloidea</taxon>
        <taxon>Patellidae</taxon>
        <taxon>Patella</taxon>
    </lineage>
</organism>
<evidence type="ECO:0000313" key="4">
    <source>
        <dbReference type="EMBL" id="KAK6190382.1"/>
    </source>
</evidence>
<keyword evidence="1" id="KW-1133">Transmembrane helix</keyword>
<proteinExistence type="predicted"/>
<dbReference type="AlphaFoldDB" id="A0AAN8Q796"/>
<dbReference type="Proteomes" id="UP001347796">
    <property type="component" value="Unassembled WGS sequence"/>
</dbReference>
<evidence type="ECO:0000313" key="5">
    <source>
        <dbReference type="Proteomes" id="UP001347796"/>
    </source>
</evidence>
<feature type="signal peptide" evidence="2">
    <location>
        <begin position="1"/>
        <end position="16"/>
    </location>
</feature>
<sequence length="104" mass="11027">MKVLIALVLVIGVAYAANECHLIDCQNTYSNSKEADCVAVANWKACVERQTPEQDGLCTSLTIAAAKKVVYLAEKTKGCNSAVGVSASVFGSIIMAMIALVFRL</sequence>
<keyword evidence="2" id="KW-0732">Signal</keyword>
<evidence type="ECO:0000313" key="3">
    <source>
        <dbReference type="EMBL" id="KAK6183989.1"/>
    </source>
</evidence>
<dbReference type="EMBL" id="JAZGQO010000006">
    <property type="protein sequence ID" value="KAK6183989.1"/>
    <property type="molecule type" value="Genomic_DNA"/>
</dbReference>
<name>A0AAN8Q796_PATCE</name>
<keyword evidence="5" id="KW-1185">Reference proteome</keyword>
<gene>
    <name evidence="4" type="ORF">SNE40_002264</name>
    <name evidence="3" type="ORF">SNE40_006543</name>
</gene>
<keyword evidence="1" id="KW-0472">Membrane</keyword>
<evidence type="ECO:0000256" key="1">
    <source>
        <dbReference type="SAM" id="Phobius"/>
    </source>
</evidence>
<feature type="chain" id="PRO_5044710941" evidence="2">
    <location>
        <begin position="17"/>
        <end position="104"/>
    </location>
</feature>
<dbReference type="EMBL" id="JAZGQO010000002">
    <property type="protein sequence ID" value="KAK6190382.1"/>
    <property type="molecule type" value="Genomic_DNA"/>
</dbReference>
<reference evidence="4 5" key="1">
    <citation type="submission" date="2024-01" db="EMBL/GenBank/DDBJ databases">
        <title>The genome of the rayed Mediterranean limpet Patella caerulea (Linnaeus, 1758).</title>
        <authorList>
            <person name="Anh-Thu Weber A."/>
            <person name="Halstead-Nussloch G."/>
        </authorList>
    </citation>
    <scope>NUCLEOTIDE SEQUENCE [LARGE SCALE GENOMIC DNA]</scope>
    <source>
        <strain evidence="4">AATW-2023a</strain>
        <tissue evidence="4">Whole specimen</tissue>
    </source>
</reference>
<protein>
    <submittedName>
        <fullName evidence="4">Uncharacterized protein</fullName>
    </submittedName>
</protein>
<accession>A0AAN8Q796</accession>